<dbReference type="InParanoid" id="E9I551"/>
<keyword evidence="2" id="KW-1185">Reference proteome</keyword>
<proteinExistence type="predicted"/>
<dbReference type="PANTHER" id="PTHR12658:SF0">
    <property type="entry name" value="TUBULIN-SPECIFIC CHAPERONE D"/>
    <property type="match status" value="1"/>
</dbReference>
<dbReference type="EMBL" id="GL735411">
    <property type="protein sequence ID" value="EFX60879.1"/>
    <property type="molecule type" value="Genomic_DNA"/>
</dbReference>
<dbReference type="OrthoDB" id="10253476at2759"/>
<dbReference type="HOGENOM" id="CLU_166525_0_0_1"/>
<organism evidence="1 2">
    <name type="scientific">Daphnia pulex</name>
    <name type="common">Water flea</name>
    <dbReference type="NCBI Taxonomy" id="6669"/>
    <lineage>
        <taxon>Eukaryota</taxon>
        <taxon>Metazoa</taxon>
        <taxon>Ecdysozoa</taxon>
        <taxon>Arthropoda</taxon>
        <taxon>Crustacea</taxon>
        <taxon>Branchiopoda</taxon>
        <taxon>Diplostraca</taxon>
        <taxon>Cladocera</taxon>
        <taxon>Anomopoda</taxon>
        <taxon>Daphniidae</taxon>
        <taxon>Daphnia</taxon>
    </lineage>
</organism>
<evidence type="ECO:0000313" key="1">
    <source>
        <dbReference type="EMBL" id="EFX60879.1"/>
    </source>
</evidence>
<dbReference type="GO" id="GO:0005096">
    <property type="term" value="F:GTPase activator activity"/>
    <property type="evidence" value="ECO:0007669"/>
    <property type="project" value="InterPro"/>
</dbReference>
<feature type="non-terminal residue" evidence="1">
    <location>
        <position position="120"/>
    </location>
</feature>
<dbReference type="GO" id="GO:0007021">
    <property type="term" value="P:tubulin complex assembly"/>
    <property type="evidence" value="ECO:0007669"/>
    <property type="project" value="InterPro"/>
</dbReference>
<reference evidence="1 2" key="1">
    <citation type="journal article" date="2011" name="Science">
        <title>The ecoresponsive genome of Daphnia pulex.</title>
        <authorList>
            <person name="Colbourne J.K."/>
            <person name="Pfrender M.E."/>
            <person name="Gilbert D."/>
            <person name="Thomas W.K."/>
            <person name="Tucker A."/>
            <person name="Oakley T.H."/>
            <person name="Tokishita S."/>
            <person name="Aerts A."/>
            <person name="Arnold G.J."/>
            <person name="Basu M.K."/>
            <person name="Bauer D.J."/>
            <person name="Caceres C.E."/>
            <person name="Carmel L."/>
            <person name="Casola C."/>
            <person name="Choi J.H."/>
            <person name="Detter J.C."/>
            <person name="Dong Q."/>
            <person name="Dusheyko S."/>
            <person name="Eads B.D."/>
            <person name="Frohlich T."/>
            <person name="Geiler-Samerotte K.A."/>
            <person name="Gerlach D."/>
            <person name="Hatcher P."/>
            <person name="Jogdeo S."/>
            <person name="Krijgsveld J."/>
            <person name="Kriventseva E.V."/>
            <person name="Kultz D."/>
            <person name="Laforsch C."/>
            <person name="Lindquist E."/>
            <person name="Lopez J."/>
            <person name="Manak J.R."/>
            <person name="Muller J."/>
            <person name="Pangilinan J."/>
            <person name="Patwardhan R.P."/>
            <person name="Pitluck S."/>
            <person name="Pritham E.J."/>
            <person name="Rechtsteiner A."/>
            <person name="Rho M."/>
            <person name="Rogozin I.B."/>
            <person name="Sakarya O."/>
            <person name="Salamov A."/>
            <person name="Schaack S."/>
            <person name="Shapiro H."/>
            <person name="Shiga Y."/>
            <person name="Skalitzky C."/>
            <person name="Smith Z."/>
            <person name="Souvorov A."/>
            <person name="Sung W."/>
            <person name="Tang Z."/>
            <person name="Tsuchiya D."/>
            <person name="Tu H."/>
            <person name="Vos H."/>
            <person name="Wang M."/>
            <person name="Wolf Y.I."/>
            <person name="Yamagata H."/>
            <person name="Yamada T."/>
            <person name="Ye Y."/>
            <person name="Shaw J.R."/>
            <person name="Andrews J."/>
            <person name="Crease T.J."/>
            <person name="Tang H."/>
            <person name="Lucas S.M."/>
            <person name="Robertson H.M."/>
            <person name="Bork P."/>
            <person name="Koonin E.V."/>
            <person name="Zdobnov E.M."/>
            <person name="Grigoriev I.V."/>
            <person name="Lynch M."/>
            <person name="Boore J.L."/>
        </authorList>
    </citation>
    <scope>NUCLEOTIDE SEQUENCE [LARGE SCALE GENOMIC DNA]</scope>
</reference>
<sequence length="120" mass="13815">MERILNVCKKYLAGTTKAQDIAFYVSEIYLTRPDVKDSYLPGFINWAHEVLTKDSAQFKKGVLSTLAGVFKHGQREQMMWRLAIKVLASLSDLPKDDSNVEYNHVNKANLLENQFDMQFK</sequence>
<dbReference type="eggNOG" id="KOG1943">
    <property type="taxonomic scope" value="Eukaryota"/>
</dbReference>
<gene>
    <name evidence="1" type="ORF">DAPPUDRAFT_275108</name>
</gene>
<dbReference type="Proteomes" id="UP000000305">
    <property type="component" value="Unassembled WGS sequence"/>
</dbReference>
<dbReference type="Pfam" id="PF23579">
    <property type="entry name" value="ARM_TBCD"/>
    <property type="match status" value="1"/>
</dbReference>
<protein>
    <recommendedName>
        <fullName evidence="3">Tubulin-specific chaperone D C-terminal domain-containing protein</fullName>
    </recommendedName>
</protein>
<dbReference type="GO" id="GO:0007023">
    <property type="term" value="P:post-chaperonin tubulin folding pathway"/>
    <property type="evidence" value="ECO:0007669"/>
    <property type="project" value="InterPro"/>
</dbReference>
<dbReference type="PhylomeDB" id="E9I551"/>
<dbReference type="PANTHER" id="PTHR12658">
    <property type="entry name" value="BETA-TUBULIN COFACTOR D"/>
    <property type="match status" value="1"/>
</dbReference>
<name>E9I551_DAPPU</name>
<accession>E9I551</accession>
<evidence type="ECO:0008006" key="3">
    <source>
        <dbReference type="Google" id="ProtNLM"/>
    </source>
</evidence>
<evidence type="ECO:0000313" key="2">
    <source>
        <dbReference type="Proteomes" id="UP000000305"/>
    </source>
</evidence>
<dbReference type="InterPro" id="IPR033162">
    <property type="entry name" value="TBCD"/>
</dbReference>
<dbReference type="KEGG" id="dpx:DAPPUDRAFT_275108"/>
<dbReference type="AlphaFoldDB" id="E9I551"/>
<dbReference type="GO" id="GO:0048487">
    <property type="term" value="F:beta-tubulin binding"/>
    <property type="evidence" value="ECO:0007669"/>
    <property type="project" value="InterPro"/>
</dbReference>